<comment type="caution">
    <text evidence="1">The sequence shown here is derived from an EMBL/GenBank/DDBJ whole genome shotgun (WGS) entry which is preliminary data.</text>
</comment>
<sequence length="223" mass="26219">MEGRKRDFTDDCGIWGSSGTSVNSHYIIENGKLKNVPLKNGQYCTEKKVQKKRIYVPLQPQPSSDQIFHIHRYYAKLKEDESYRKRVTIFTRLPSMYSDNTGICVIEYLGDFKGKTLKHGNSKSSNLDVPYERTKPAVLQNIKCRLKRVKTWHWMIPWKHRDPNRSGIRFITIPRKKTMVMAKFTTLLMRHCGLYLCAKMVMEIYTRNDPYSKKAASCDHIYR</sequence>
<dbReference type="EMBL" id="VSWD01000002">
    <property type="protein sequence ID" value="KAK3106975.1"/>
    <property type="molecule type" value="Genomic_DNA"/>
</dbReference>
<reference evidence="1" key="1">
    <citation type="submission" date="2019-08" db="EMBL/GenBank/DDBJ databases">
        <title>The improved chromosome-level genome for the pearl oyster Pinctada fucata martensii using PacBio sequencing and Hi-C.</title>
        <authorList>
            <person name="Zheng Z."/>
        </authorList>
    </citation>
    <scope>NUCLEOTIDE SEQUENCE</scope>
    <source>
        <strain evidence="1">ZZ-2019</strain>
        <tissue evidence="1">Adductor muscle</tissue>
    </source>
</reference>
<protein>
    <submittedName>
        <fullName evidence="1">Uncharacterized protein</fullName>
    </submittedName>
</protein>
<organism evidence="1 2">
    <name type="scientific">Pinctada imbricata</name>
    <name type="common">Atlantic pearl-oyster</name>
    <name type="synonym">Pinctada martensii</name>
    <dbReference type="NCBI Taxonomy" id="66713"/>
    <lineage>
        <taxon>Eukaryota</taxon>
        <taxon>Metazoa</taxon>
        <taxon>Spiralia</taxon>
        <taxon>Lophotrochozoa</taxon>
        <taxon>Mollusca</taxon>
        <taxon>Bivalvia</taxon>
        <taxon>Autobranchia</taxon>
        <taxon>Pteriomorphia</taxon>
        <taxon>Pterioida</taxon>
        <taxon>Pterioidea</taxon>
        <taxon>Pteriidae</taxon>
        <taxon>Pinctada</taxon>
    </lineage>
</organism>
<name>A0AA88YVR4_PINIB</name>
<keyword evidence="2" id="KW-1185">Reference proteome</keyword>
<evidence type="ECO:0000313" key="1">
    <source>
        <dbReference type="EMBL" id="KAK3106975.1"/>
    </source>
</evidence>
<evidence type="ECO:0000313" key="2">
    <source>
        <dbReference type="Proteomes" id="UP001186944"/>
    </source>
</evidence>
<dbReference type="Proteomes" id="UP001186944">
    <property type="component" value="Unassembled WGS sequence"/>
</dbReference>
<proteinExistence type="predicted"/>
<accession>A0AA88YVR4</accession>
<gene>
    <name evidence="1" type="ORF">FSP39_004306</name>
</gene>
<dbReference type="AlphaFoldDB" id="A0AA88YVR4"/>